<gene>
    <name evidence="4" type="ORF">TELCIR_17351</name>
</gene>
<dbReference type="InterPro" id="IPR008979">
    <property type="entry name" value="Galactose-bd-like_sf"/>
</dbReference>
<keyword evidence="2" id="KW-0472">Membrane</keyword>
<keyword evidence="2" id="KW-1133">Transmembrane helix</keyword>
<dbReference type="GO" id="GO:0005975">
    <property type="term" value="P:carbohydrate metabolic process"/>
    <property type="evidence" value="ECO:0007669"/>
    <property type="project" value="InterPro"/>
</dbReference>
<dbReference type="GO" id="GO:0030246">
    <property type="term" value="F:carbohydrate binding"/>
    <property type="evidence" value="ECO:0007669"/>
    <property type="project" value="TreeGrafter"/>
</dbReference>
<dbReference type="Gene3D" id="2.60.120.260">
    <property type="entry name" value="Galactose-binding domain-like"/>
    <property type="match status" value="1"/>
</dbReference>
<feature type="non-terminal residue" evidence="4">
    <location>
        <position position="290"/>
    </location>
</feature>
<dbReference type="SUPFAM" id="SSF49785">
    <property type="entry name" value="Galactose-binding domain-like"/>
    <property type="match status" value="1"/>
</dbReference>
<dbReference type="PANTHER" id="PTHR10066">
    <property type="entry name" value="BETA-GLUCURONIDASE"/>
    <property type="match status" value="1"/>
</dbReference>
<dbReference type="AlphaFoldDB" id="A0A2G9TT22"/>
<evidence type="ECO:0000259" key="3">
    <source>
        <dbReference type="Pfam" id="PF02837"/>
    </source>
</evidence>
<dbReference type="PANTHER" id="PTHR10066:SF67">
    <property type="entry name" value="BETA-GLUCURONIDASE"/>
    <property type="match status" value="1"/>
</dbReference>
<keyword evidence="2" id="KW-0812">Transmembrane</keyword>
<dbReference type="InterPro" id="IPR006104">
    <property type="entry name" value="Glyco_hydro_2_N"/>
</dbReference>
<evidence type="ECO:0000256" key="2">
    <source>
        <dbReference type="SAM" id="Phobius"/>
    </source>
</evidence>
<name>A0A2G9TT22_TELCI</name>
<dbReference type="Pfam" id="PF02837">
    <property type="entry name" value="Glyco_hydro_2_N"/>
    <property type="match status" value="1"/>
</dbReference>
<organism evidence="4 5">
    <name type="scientific">Teladorsagia circumcincta</name>
    <name type="common">Brown stomach worm</name>
    <name type="synonym">Ostertagia circumcincta</name>
    <dbReference type="NCBI Taxonomy" id="45464"/>
    <lineage>
        <taxon>Eukaryota</taxon>
        <taxon>Metazoa</taxon>
        <taxon>Ecdysozoa</taxon>
        <taxon>Nematoda</taxon>
        <taxon>Chromadorea</taxon>
        <taxon>Rhabditida</taxon>
        <taxon>Rhabditina</taxon>
        <taxon>Rhabditomorpha</taxon>
        <taxon>Strongyloidea</taxon>
        <taxon>Trichostrongylidae</taxon>
        <taxon>Teladorsagia</taxon>
    </lineage>
</organism>
<accession>A0A2G9TT22</accession>
<dbReference type="GO" id="GO:0004566">
    <property type="term" value="F:beta-glucuronidase activity"/>
    <property type="evidence" value="ECO:0007669"/>
    <property type="project" value="TreeGrafter"/>
</dbReference>
<reference evidence="4 5" key="1">
    <citation type="submission" date="2015-09" db="EMBL/GenBank/DDBJ databases">
        <title>Draft genome of the parasitic nematode Teladorsagia circumcincta isolate WARC Sus (inbred).</title>
        <authorList>
            <person name="Mitreva M."/>
        </authorList>
    </citation>
    <scope>NUCLEOTIDE SEQUENCE [LARGE SCALE GENOMIC DNA]</scope>
    <source>
        <strain evidence="4 5">S</strain>
    </source>
</reference>
<protein>
    <submittedName>
        <fullName evidence="4">Glycosyl hydrolase family 2, sugar binding domain protein</fullName>
    </submittedName>
</protein>
<keyword evidence="5" id="KW-1185">Reference proteome</keyword>
<dbReference type="GO" id="GO:0005615">
    <property type="term" value="C:extracellular space"/>
    <property type="evidence" value="ECO:0007669"/>
    <property type="project" value="TreeGrafter"/>
</dbReference>
<comment type="similarity">
    <text evidence="1">Belongs to the glycosyl hydrolase 2 family.</text>
</comment>
<sequence length="290" mass="32206">MNLKRATGKIGSDFEYSANQSIFLIKVLVVQEDLLSITDLSALPKNRPLYTKSDHNAQFEIGYGSESKLFSMIATALIVIALAPSCVAILAVQKNELRSADTLDGLWTFVREQTNSADVGMNSSWYAMDLAKFAFFNSQEVGSHVGGHLPFQFDVTRLVKFGTMNKVTVAVNNTLSWSTIPQGDFNYMKDTTRFIDGRNISRTPNGAFKNVGNFDFFNYAGILRSVYLVKLPPSHIVDVWIIAEHLGSFSYEVTLSQNRSDEDVIVRMLDPDGVTVYSARGLEQKGSLSK</sequence>
<feature type="domain" description="Glycosyl hydrolases family 2 sugar binding" evidence="3">
    <location>
        <begin position="134"/>
        <end position="232"/>
    </location>
</feature>
<evidence type="ECO:0000256" key="1">
    <source>
        <dbReference type="ARBA" id="ARBA00007401"/>
    </source>
</evidence>
<dbReference type="OrthoDB" id="408532at2759"/>
<dbReference type="Proteomes" id="UP000230423">
    <property type="component" value="Unassembled WGS sequence"/>
</dbReference>
<dbReference type="GO" id="GO:0019391">
    <property type="term" value="P:glucuronoside catabolic process"/>
    <property type="evidence" value="ECO:0007669"/>
    <property type="project" value="TreeGrafter"/>
</dbReference>
<evidence type="ECO:0000313" key="4">
    <source>
        <dbReference type="EMBL" id="PIO61134.1"/>
    </source>
</evidence>
<keyword evidence="4" id="KW-0378">Hydrolase</keyword>
<evidence type="ECO:0000313" key="5">
    <source>
        <dbReference type="Proteomes" id="UP000230423"/>
    </source>
</evidence>
<proteinExistence type="inferred from homology"/>
<dbReference type="EMBL" id="KZ354147">
    <property type="protein sequence ID" value="PIO61134.1"/>
    <property type="molecule type" value="Genomic_DNA"/>
</dbReference>
<feature type="transmembrane region" description="Helical" evidence="2">
    <location>
        <begin position="69"/>
        <end position="92"/>
    </location>
</feature>